<evidence type="ECO:0000313" key="3">
    <source>
        <dbReference type="EMBL" id="ETV92479.1"/>
    </source>
</evidence>
<dbReference type="CDD" id="cd02440">
    <property type="entry name" value="AdoMet_MTases"/>
    <property type="match status" value="1"/>
</dbReference>
<dbReference type="VEuPathDB" id="FungiDB:H310_13168"/>
<organism evidence="3">
    <name type="scientific">Aphanomyces invadans</name>
    <dbReference type="NCBI Taxonomy" id="157072"/>
    <lineage>
        <taxon>Eukaryota</taxon>
        <taxon>Sar</taxon>
        <taxon>Stramenopiles</taxon>
        <taxon>Oomycota</taxon>
        <taxon>Saprolegniomycetes</taxon>
        <taxon>Saprolegniales</taxon>
        <taxon>Verrucalvaceae</taxon>
        <taxon>Aphanomyces</taxon>
    </lineage>
</organism>
<dbReference type="Gene3D" id="3.30.2130.30">
    <property type="match status" value="1"/>
</dbReference>
<evidence type="ECO:0000259" key="2">
    <source>
        <dbReference type="Pfam" id="PF01170"/>
    </source>
</evidence>
<dbReference type="RefSeq" id="XP_008878786.1">
    <property type="nucleotide sequence ID" value="XM_008880564.1"/>
</dbReference>
<dbReference type="GO" id="GO:0016423">
    <property type="term" value="F:tRNA (guanine) methyltransferase activity"/>
    <property type="evidence" value="ECO:0007669"/>
    <property type="project" value="TreeGrafter"/>
</dbReference>
<name>A0A024TEQ6_9STRA</name>
<dbReference type="InterPro" id="IPR000241">
    <property type="entry name" value="RlmKL-like_Mtase"/>
</dbReference>
<dbReference type="SUPFAM" id="SSF53335">
    <property type="entry name" value="S-adenosyl-L-methionine-dependent methyltransferases"/>
    <property type="match status" value="1"/>
</dbReference>
<protein>
    <recommendedName>
        <fullName evidence="2">Ribosomal RNA large subunit methyltransferase K/L-like methyltransferase domain-containing protein</fullName>
    </recommendedName>
</protein>
<dbReference type="STRING" id="157072.A0A024TEQ6"/>
<dbReference type="OrthoDB" id="47730at2759"/>
<reference evidence="3" key="1">
    <citation type="submission" date="2013-12" db="EMBL/GenBank/DDBJ databases">
        <title>The Genome Sequence of Aphanomyces invadans NJM9701.</title>
        <authorList>
            <consortium name="The Broad Institute Genomics Platform"/>
            <person name="Russ C."/>
            <person name="Tyler B."/>
            <person name="van West P."/>
            <person name="Dieguez-Uribeondo J."/>
            <person name="Young S.K."/>
            <person name="Zeng Q."/>
            <person name="Gargeya S."/>
            <person name="Fitzgerald M."/>
            <person name="Abouelleil A."/>
            <person name="Alvarado L."/>
            <person name="Chapman S.B."/>
            <person name="Gainer-Dewar J."/>
            <person name="Goldberg J."/>
            <person name="Griggs A."/>
            <person name="Gujja S."/>
            <person name="Hansen M."/>
            <person name="Howarth C."/>
            <person name="Imamovic A."/>
            <person name="Ireland A."/>
            <person name="Larimer J."/>
            <person name="McCowan C."/>
            <person name="Murphy C."/>
            <person name="Pearson M."/>
            <person name="Poon T.W."/>
            <person name="Priest M."/>
            <person name="Roberts A."/>
            <person name="Saif S."/>
            <person name="Shea T."/>
            <person name="Sykes S."/>
            <person name="Wortman J."/>
            <person name="Nusbaum C."/>
            <person name="Birren B."/>
        </authorList>
    </citation>
    <scope>NUCLEOTIDE SEQUENCE [LARGE SCALE GENOMIC DNA]</scope>
    <source>
        <strain evidence="3">NJM9701</strain>
    </source>
</reference>
<dbReference type="Pfam" id="PF01170">
    <property type="entry name" value="UPF0020"/>
    <property type="match status" value="1"/>
</dbReference>
<dbReference type="SUPFAM" id="SSF143437">
    <property type="entry name" value="THUMP domain-like"/>
    <property type="match status" value="1"/>
</dbReference>
<sequence length="411" mass="43739">MTAAYVLLVIRGLEHVAVTEIQEKLHIASIEVLTLQPDPSKPRMDVERGEAAVGKILLHTTSPQVDVKSLCSIQACLAYVAHASDIDTDTPAGLAQIGALVEHAPVWKDSVAVWRSGRENAATDGLRFRASCVRDGKHAYSSETIAGEVGAAVLKRQTGWTVSLVDFNVEVVALVLHHHVVLGLSLAENSKTVNFRGGRLAPEPCRLASLDYISTLRPSTAYMMLQLAKCDAGDVVLDCMCGVGTLPACAVLWGPSVFGIGGDVSSEAIAQAHVNFKCHRAAICQWSAEKLPLRPNSVDRILVDMPFGMRCGNPVKNARLYPKAIGDMARVLRPGGVAVLLAMSKKLVVHSVRLVPSLTIKEELQVNIGGLGVGLFVIQKNALMAPAPPSSAAKRKLEDTHDAPAPSEAAA</sequence>
<feature type="region of interest" description="Disordered" evidence="1">
    <location>
        <begin position="388"/>
        <end position="411"/>
    </location>
</feature>
<dbReference type="Gene3D" id="3.40.50.150">
    <property type="entry name" value="Vaccinia Virus protein VP39"/>
    <property type="match status" value="1"/>
</dbReference>
<dbReference type="GeneID" id="20090218"/>
<dbReference type="PANTHER" id="PTHR14911:SF13">
    <property type="entry name" value="TRNA (GUANINE(6)-N2)-METHYLTRANSFERASE THUMP3"/>
    <property type="match status" value="1"/>
</dbReference>
<dbReference type="GO" id="GO:0043527">
    <property type="term" value="C:tRNA methyltransferase complex"/>
    <property type="evidence" value="ECO:0007669"/>
    <property type="project" value="UniProtKB-ARBA"/>
</dbReference>
<dbReference type="EMBL" id="KI913999">
    <property type="protein sequence ID" value="ETV92479.1"/>
    <property type="molecule type" value="Genomic_DNA"/>
</dbReference>
<gene>
    <name evidence="3" type="ORF">H310_13168</name>
</gene>
<dbReference type="eggNOG" id="ENOG502QSE5">
    <property type="taxonomic scope" value="Eukaryota"/>
</dbReference>
<dbReference type="GO" id="GO:0030488">
    <property type="term" value="P:tRNA methylation"/>
    <property type="evidence" value="ECO:0007669"/>
    <property type="project" value="TreeGrafter"/>
</dbReference>
<accession>A0A024TEQ6</accession>
<dbReference type="FunFam" id="3.40.50.150:FF:000073">
    <property type="entry name" value="THUMP domain containing 3"/>
    <property type="match status" value="1"/>
</dbReference>
<dbReference type="InterPro" id="IPR029063">
    <property type="entry name" value="SAM-dependent_MTases_sf"/>
</dbReference>
<proteinExistence type="predicted"/>
<evidence type="ECO:0000256" key="1">
    <source>
        <dbReference type="SAM" id="MobiDB-lite"/>
    </source>
</evidence>
<dbReference type="AlphaFoldDB" id="A0A024TEQ6"/>
<dbReference type="PANTHER" id="PTHR14911">
    <property type="entry name" value="THUMP DOMAIN-CONTAINING"/>
    <property type="match status" value="1"/>
</dbReference>
<feature type="domain" description="Ribosomal RNA large subunit methyltransferase K/L-like methyltransferase" evidence="2">
    <location>
        <begin position="212"/>
        <end position="371"/>
    </location>
</feature>